<sequence>MTETFLELKDIYKSFGGVQALKGVDLTIRSGEIHCLAGENGSGKSTLIKVISGAHDPSKGEIFIEGQKVSHLSPIQAIEHGIQVIYQDFAIFPNLTVAENIAMNRAVSTGAKMMDWNCARKLALEAMEQIGARMDPDILVENLSVANRQMVAICRTIINDAKLLILDEPTAALTSKEVQKLYTILRCLRDKGIAVMIVDHKLGEVFEIADRLTILRNGEKISTGLIQEYDRKRFVKDLTGRDISESAYVPRTSASEVFRVENLSRKGAFENVSFHIKKGDVLGITGLLDSGRGQIGDALFGIHPAQSGEIFLHGKPIKIRSTADAVKNRIAYVPEDRLTQGLFLDRSIQDNTIAASIKKYFIRGRLDEKIMFQDTKEWIKKIGCVAPSPDPAIRTLSGGNAQKIVIAKWLNTKPALLILNGPTVGVDIGAKYDIHQMLHKLAEQGIGIIVISDDLPELIQNCNSIIIMKNGRIAGTVESSKINETELAEMLSSQ</sequence>
<dbReference type="AlphaFoldDB" id="A0A0S7BPC2"/>
<dbReference type="SMART" id="SM00382">
    <property type="entry name" value="AAA"/>
    <property type="match status" value="1"/>
</dbReference>
<dbReference type="CDD" id="cd03215">
    <property type="entry name" value="ABC_Carb_Monos_II"/>
    <property type="match status" value="1"/>
</dbReference>
<keyword evidence="2" id="KW-1003">Cell membrane</keyword>
<feature type="domain" description="ABC transporter" evidence="9">
    <location>
        <begin position="6"/>
        <end position="242"/>
    </location>
</feature>
<dbReference type="SUPFAM" id="SSF52540">
    <property type="entry name" value="P-loop containing nucleoside triphosphate hydrolases"/>
    <property type="match status" value="2"/>
</dbReference>
<evidence type="ECO:0000256" key="8">
    <source>
        <dbReference type="ARBA" id="ARBA00023136"/>
    </source>
</evidence>
<dbReference type="PROSITE" id="PS50893">
    <property type="entry name" value="ABC_TRANSPORTER_2"/>
    <property type="match status" value="2"/>
</dbReference>
<feature type="domain" description="ABC transporter" evidence="9">
    <location>
        <begin position="252"/>
        <end position="493"/>
    </location>
</feature>
<keyword evidence="5" id="KW-0547">Nucleotide-binding</keyword>
<dbReference type="InterPro" id="IPR003593">
    <property type="entry name" value="AAA+_ATPase"/>
</dbReference>
<dbReference type="InterPro" id="IPR003439">
    <property type="entry name" value="ABC_transporter-like_ATP-bd"/>
</dbReference>
<dbReference type="GO" id="GO:0016887">
    <property type="term" value="F:ATP hydrolysis activity"/>
    <property type="evidence" value="ECO:0007669"/>
    <property type="project" value="InterPro"/>
</dbReference>
<dbReference type="OrthoDB" id="9771863at2"/>
<evidence type="ECO:0000313" key="11">
    <source>
        <dbReference type="Proteomes" id="UP000053370"/>
    </source>
</evidence>
<dbReference type="GO" id="GO:0005524">
    <property type="term" value="F:ATP binding"/>
    <property type="evidence" value="ECO:0007669"/>
    <property type="project" value="UniProtKB-KW"/>
</dbReference>
<keyword evidence="3" id="KW-0762">Sugar transport</keyword>
<evidence type="ECO:0000256" key="7">
    <source>
        <dbReference type="ARBA" id="ARBA00022967"/>
    </source>
</evidence>
<evidence type="ECO:0000256" key="2">
    <source>
        <dbReference type="ARBA" id="ARBA00022475"/>
    </source>
</evidence>
<evidence type="ECO:0000313" key="10">
    <source>
        <dbReference type="EMBL" id="GAP40203.1"/>
    </source>
</evidence>
<evidence type="ECO:0000256" key="4">
    <source>
        <dbReference type="ARBA" id="ARBA00022737"/>
    </source>
</evidence>
<evidence type="ECO:0000256" key="6">
    <source>
        <dbReference type="ARBA" id="ARBA00022840"/>
    </source>
</evidence>
<accession>A0A0S7BPC2</accession>
<evidence type="ECO:0000256" key="3">
    <source>
        <dbReference type="ARBA" id="ARBA00022597"/>
    </source>
</evidence>
<dbReference type="InterPro" id="IPR027417">
    <property type="entry name" value="P-loop_NTPase"/>
</dbReference>
<dbReference type="PROSITE" id="PS00211">
    <property type="entry name" value="ABC_TRANSPORTER_1"/>
    <property type="match status" value="1"/>
</dbReference>
<gene>
    <name evidence="10" type="ORF">ATC1_13169</name>
</gene>
<dbReference type="InterPro" id="IPR050107">
    <property type="entry name" value="ABC_carbohydrate_import_ATPase"/>
</dbReference>
<dbReference type="InterPro" id="IPR017871">
    <property type="entry name" value="ABC_transporter-like_CS"/>
</dbReference>
<dbReference type="RefSeq" id="WP_062279291.1">
    <property type="nucleotide sequence ID" value="NZ_DF968181.1"/>
</dbReference>
<dbReference type="PATRIC" id="fig|1678840.3.peg.1407"/>
<dbReference type="PANTHER" id="PTHR43790">
    <property type="entry name" value="CARBOHYDRATE TRANSPORT ATP-BINDING PROTEIN MG119-RELATED"/>
    <property type="match status" value="1"/>
</dbReference>
<dbReference type="CDD" id="cd03216">
    <property type="entry name" value="ABC_Carb_Monos_I"/>
    <property type="match status" value="1"/>
</dbReference>
<proteinExistence type="predicted"/>
<dbReference type="EMBL" id="DF968181">
    <property type="protein sequence ID" value="GAP40203.1"/>
    <property type="molecule type" value="Genomic_DNA"/>
</dbReference>
<protein>
    <submittedName>
        <fullName evidence="10">Monosaccharide ABC transporter ATP-binding protein, CUT2 family</fullName>
    </submittedName>
</protein>
<reference evidence="10" key="1">
    <citation type="journal article" date="2015" name="Genome Announc.">
        <title>Draft Genome Sequence of Anaerolineae Strain TC1, a Novel Isolate from a Methanogenic Wastewater Treatment System.</title>
        <authorList>
            <person name="Matsuura N."/>
            <person name="Tourlousse D.M."/>
            <person name="Sun L."/>
            <person name="Toyonaga M."/>
            <person name="Kuroda K."/>
            <person name="Ohashi A."/>
            <person name="Cruz R."/>
            <person name="Yamaguchi T."/>
            <person name="Sekiguchi Y."/>
        </authorList>
    </citation>
    <scope>NUCLEOTIDE SEQUENCE [LARGE SCALE GENOMIC DNA]</scope>
    <source>
        <strain evidence="10">TC1</strain>
    </source>
</reference>
<dbReference type="PANTHER" id="PTHR43790:SF1">
    <property type="entry name" value="XYLOSE IMPORT ATP-BINDING PROTEIN XYLG"/>
    <property type="match status" value="1"/>
</dbReference>
<organism evidence="10">
    <name type="scientific">Flexilinea flocculi</name>
    <dbReference type="NCBI Taxonomy" id="1678840"/>
    <lineage>
        <taxon>Bacteria</taxon>
        <taxon>Bacillati</taxon>
        <taxon>Chloroflexota</taxon>
        <taxon>Anaerolineae</taxon>
        <taxon>Anaerolineales</taxon>
        <taxon>Anaerolineaceae</taxon>
        <taxon>Flexilinea</taxon>
    </lineage>
</organism>
<dbReference type="STRING" id="1678840.ATC1_13169"/>
<keyword evidence="4" id="KW-0677">Repeat</keyword>
<evidence type="ECO:0000256" key="5">
    <source>
        <dbReference type="ARBA" id="ARBA00022741"/>
    </source>
</evidence>
<dbReference type="Proteomes" id="UP000053370">
    <property type="component" value="Unassembled WGS sequence"/>
</dbReference>
<dbReference type="Gene3D" id="3.40.50.300">
    <property type="entry name" value="P-loop containing nucleotide triphosphate hydrolases"/>
    <property type="match status" value="2"/>
</dbReference>
<keyword evidence="1" id="KW-0813">Transport</keyword>
<name>A0A0S7BPC2_9CHLR</name>
<keyword evidence="8" id="KW-0472">Membrane</keyword>
<evidence type="ECO:0000259" key="9">
    <source>
        <dbReference type="PROSITE" id="PS50893"/>
    </source>
</evidence>
<keyword evidence="7" id="KW-1278">Translocase</keyword>
<keyword evidence="11" id="KW-1185">Reference proteome</keyword>
<dbReference type="Pfam" id="PF00005">
    <property type="entry name" value="ABC_tran"/>
    <property type="match status" value="2"/>
</dbReference>
<keyword evidence="6 10" id="KW-0067">ATP-binding</keyword>
<evidence type="ECO:0000256" key="1">
    <source>
        <dbReference type="ARBA" id="ARBA00022448"/>
    </source>
</evidence>